<feature type="domain" description="Glycosyl transferase family 1" evidence="2">
    <location>
        <begin position="236"/>
        <end position="390"/>
    </location>
</feature>
<evidence type="ECO:0000313" key="3">
    <source>
        <dbReference type="EMBL" id="ELY37678.1"/>
    </source>
</evidence>
<evidence type="ECO:0000256" key="1">
    <source>
        <dbReference type="SAM" id="MobiDB-lite"/>
    </source>
</evidence>
<dbReference type="Gene3D" id="3.40.50.2000">
    <property type="entry name" value="Glycogen Phosphorylase B"/>
    <property type="match status" value="2"/>
</dbReference>
<evidence type="ECO:0000259" key="2">
    <source>
        <dbReference type="Pfam" id="PF00534"/>
    </source>
</evidence>
<comment type="caution">
    <text evidence="3">The sequence shown here is derived from an EMBL/GenBank/DDBJ whole genome shotgun (WGS) entry which is preliminary data.</text>
</comment>
<dbReference type="OrthoDB" id="131038at2157"/>
<keyword evidence="3" id="KW-0808">Transferase</keyword>
<dbReference type="EMBL" id="AOHW01000045">
    <property type="protein sequence ID" value="ELY37678.1"/>
    <property type="molecule type" value="Genomic_DNA"/>
</dbReference>
<dbReference type="InterPro" id="IPR001296">
    <property type="entry name" value="Glyco_trans_1"/>
</dbReference>
<dbReference type="Pfam" id="PF00534">
    <property type="entry name" value="Glycos_transf_1"/>
    <property type="match status" value="1"/>
</dbReference>
<dbReference type="GO" id="GO:0016757">
    <property type="term" value="F:glycosyltransferase activity"/>
    <property type="evidence" value="ECO:0007669"/>
    <property type="project" value="InterPro"/>
</dbReference>
<feature type="region of interest" description="Disordered" evidence="1">
    <location>
        <begin position="1"/>
        <end position="20"/>
    </location>
</feature>
<gene>
    <name evidence="3" type="ORF">C496_19260</name>
</gene>
<organism evidence="3 4">
    <name type="scientific">Natronorubrum tibetense GA33</name>
    <dbReference type="NCBI Taxonomy" id="1114856"/>
    <lineage>
        <taxon>Archaea</taxon>
        <taxon>Methanobacteriati</taxon>
        <taxon>Methanobacteriota</taxon>
        <taxon>Stenosarchaea group</taxon>
        <taxon>Halobacteria</taxon>
        <taxon>Halobacteriales</taxon>
        <taxon>Natrialbaceae</taxon>
        <taxon>Natronorubrum</taxon>
    </lineage>
</organism>
<name>L9VN54_9EURY</name>
<dbReference type="CDD" id="cd03801">
    <property type="entry name" value="GT4_PimA-like"/>
    <property type="match status" value="1"/>
</dbReference>
<dbReference type="Proteomes" id="UP000011599">
    <property type="component" value="Unassembled WGS sequence"/>
</dbReference>
<protein>
    <submittedName>
        <fullName evidence="3">Group 1 glycosyl transferase</fullName>
    </submittedName>
</protein>
<evidence type="ECO:0000313" key="4">
    <source>
        <dbReference type="Proteomes" id="UP000011599"/>
    </source>
</evidence>
<feature type="compositionally biased region" description="Polar residues" evidence="1">
    <location>
        <begin position="9"/>
        <end position="20"/>
    </location>
</feature>
<dbReference type="PATRIC" id="fig|1114856.3.peg.3988"/>
<dbReference type="STRING" id="1114856.GCA_000383975_04141"/>
<accession>L9VN54</accession>
<dbReference type="AlphaFoldDB" id="L9VN54"/>
<proteinExistence type="predicted"/>
<dbReference type="eggNOG" id="arCOG01403">
    <property type="taxonomic scope" value="Archaea"/>
</dbReference>
<keyword evidence="4" id="KW-1185">Reference proteome</keyword>
<reference evidence="3 4" key="1">
    <citation type="journal article" date="2014" name="PLoS Genet.">
        <title>Phylogenetically driven sequencing of extremely halophilic archaea reveals strategies for static and dynamic osmo-response.</title>
        <authorList>
            <person name="Becker E.A."/>
            <person name="Seitzer P.M."/>
            <person name="Tritt A."/>
            <person name="Larsen D."/>
            <person name="Krusor M."/>
            <person name="Yao A.I."/>
            <person name="Wu D."/>
            <person name="Madern D."/>
            <person name="Eisen J.A."/>
            <person name="Darling A.E."/>
            <person name="Facciotti M.T."/>
        </authorList>
    </citation>
    <scope>NUCLEOTIDE SEQUENCE [LARGE SCALE GENOMIC DNA]</scope>
    <source>
        <strain evidence="3 4">GA33</strain>
    </source>
</reference>
<dbReference type="SUPFAM" id="SSF53756">
    <property type="entry name" value="UDP-Glycosyltransferase/glycogen phosphorylase"/>
    <property type="match status" value="1"/>
</dbReference>
<sequence>MEIAFIHPSSPQSKGSGATHSATQIVEGLCTRGHDITVYCTDTEPVGTKFEYDIEQLDLSNGRFSNFPEQLNAAINQKRMEFGQYDLVHSYLMRSIPSMGKIGATTSASTMVTLNAYGGICPRNDLLFMNDTDCDRAGIGRCVTCTAHESLTRSKYEGKGVIETSVRAAYRFQDRIRNYRKVREGRRRVDHISHFHALSNHVKQKYRSFGFPEDQMSVIPNMVDQTFCMDHRSDFTEPYKLLYVGALRHRKGADQLVEFLEQYNTQFDPPVELTVVGAGVAKTHLKRAAASHGVENNIRIEGHVPYEKLPALYAEHDLFVYLGRWDEPFGRVFLEALCTGTPVFATNVGAVAEIVGEAGYVTDKTDIRELAEELRLVLNSQTLGQMSDRTTENLFPYEPNQVIDQFDCLYRTLV</sequence>
<dbReference type="PANTHER" id="PTHR12526">
    <property type="entry name" value="GLYCOSYLTRANSFERASE"/>
    <property type="match status" value="1"/>
</dbReference>
<dbReference type="PANTHER" id="PTHR12526:SF637">
    <property type="entry name" value="GLYCOSYLTRANSFERASE EPSF-RELATED"/>
    <property type="match status" value="1"/>
</dbReference>